<proteinExistence type="predicted"/>
<dbReference type="OrthoDB" id="1916412at2759"/>
<dbReference type="Proteomes" id="UP000623129">
    <property type="component" value="Unassembled WGS sequence"/>
</dbReference>
<dbReference type="EMBL" id="SWLB01000004">
    <property type="protein sequence ID" value="KAF3339256.1"/>
    <property type="molecule type" value="Genomic_DNA"/>
</dbReference>
<dbReference type="SMART" id="SM00248">
    <property type="entry name" value="ANK"/>
    <property type="match status" value="2"/>
</dbReference>
<sequence>MLASSIWRLQKSSAVRMRPCYMLAIMQWRRLYTTDYSAKAGKLEMVNLLVDFARKKGPQKLEQVLRATNQVGETALHEACRFGYSGIVEKLLGAYENFGILVDKNRISSLYWAVTTGFLDVVDMLLASCNRQPSYDGPDERSPCCMLH</sequence>
<protein>
    <submittedName>
        <fullName evidence="1">Ankyrin repeats (3 copies)</fullName>
    </submittedName>
</protein>
<reference evidence="1" key="1">
    <citation type="submission" date="2020-01" db="EMBL/GenBank/DDBJ databases">
        <title>Genome sequence of Kobresia littledalei, the first chromosome-level genome in the family Cyperaceae.</title>
        <authorList>
            <person name="Qu G."/>
        </authorList>
    </citation>
    <scope>NUCLEOTIDE SEQUENCE</scope>
    <source>
        <strain evidence="1">C.B.Clarke</strain>
        <tissue evidence="1">Leaf</tissue>
    </source>
</reference>
<organism evidence="1 2">
    <name type="scientific">Carex littledalei</name>
    <dbReference type="NCBI Taxonomy" id="544730"/>
    <lineage>
        <taxon>Eukaryota</taxon>
        <taxon>Viridiplantae</taxon>
        <taxon>Streptophyta</taxon>
        <taxon>Embryophyta</taxon>
        <taxon>Tracheophyta</taxon>
        <taxon>Spermatophyta</taxon>
        <taxon>Magnoliopsida</taxon>
        <taxon>Liliopsida</taxon>
        <taxon>Poales</taxon>
        <taxon>Cyperaceae</taxon>
        <taxon>Cyperoideae</taxon>
        <taxon>Cariceae</taxon>
        <taxon>Carex</taxon>
        <taxon>Carex subgen. Euthyceras</taxon>
    </lineage>
</organism>
<dbReference type="Pfam" id="PF12796">
    <property type="entry name" value="Ank_2"/>
    <property type="match status" value="1"/>
</dbReference>
<keyword evidence="2" id="KW-1185">Reference proteome</keyword>
<gene>
    <name evidence="1" type="ORF">FCM35_KLT16727</name>
</gene>
<evidence type="ECO:0000313" key="2">
    <source>
        <dbReference type="Proteomes" id="UP000623129"/>
    </source>
</evidence>
<dbReference type="InterPro" id="IPR036770">
    <property type="entry name" value="Ankyrin_rpt-contain_sf"/>
</dbReference>
<accession>A0A833RHN9</accession>
<name>A0A833RHN9_9POAL</name>
<dbReference type="PANTHER" id="PTHR24121:SF21">
    <property type="entry name" value="ANKYRIN REPEAT FAMILY PROTEIN"/>
    <property type="match status" value="1"/>
</dbReference>
<dbReference type="InterPro" id="IPR002110">
    <property type="entry name" value="Ankyrin_rpt"/>
</dbReference>
<dbReference type="Gene3D" id="1.25.40.20">
    <property type="entry name" value="Ankyrin repeat-containing domain"/>
    <property type="match status" value="1"/>
</dbReference>
<dbReference type="AlphaFoldDB" id="A0A833RHN9"/>
<dbReference type="SUPFAM" id="SSF48403">
    <property type="entry name" value="Ankyrin repeat"/>
    <property type="match status" value="1"/>
</dbReference>
<evidence type="ECO:0000313" key="1">
    <source>
        <dbReference type="EMBL" id="KAF3339256.1"/>
    </source>
</evidence>
<comment type="caution">
    <text evidence="1">The sequence shown here is derived from an EMBL/GenBank/DDBJ whole genome shotgun (WGS) entry which is preliminary data.</text>
</comment>
<dbReference type="PANTHER" id="PTHR24121">
    <property type="entry name" value="NO MECHANORECEPTOR POTENTIAL C, ISOFORM D-RELATED"/>
    <property type="match status" value="1"/>
</dbReference>